<evidence type="ECO:0000256" key="1">
    <source>
        <dbReference type="SAM" id="MobiDB-lite"/>
    </source>
</evidence>
<feature type="compositionally biased region" description="Low complexity" evidence="1">
    <location>
        <begin position="85"/>
        <end position="94"/>
    </location>
</feature>
<sequence length="236" mass="25600">MESTPYQIRGEASFLSGLLVFCLFLLVRLPRGRGDKLRLLLVFVLRTKPGGTAGALPAGAVSKAADQPTCFLTSGSVSPDSDFGSNRSPRSSSRSVRKCIPLTTRSDLTYALSVVFPSLNVVSSLLLIAVVEGAVAGGGGGGGDDEDDDVQISNVMSLGRLDNWSGQTWKENRHNRSVSTVFGILEISRVAFTMGHKGDFSVRKLEFFFELKVVRSLYPIFDTRSSDFIENTHPFD</sequence>
<comment type="caution">
    <text evidence="3">The sequence shown here is derived from an EMBL/GenBank/DDBJ whole genome shotgun (WGS) entry which is preliminary data.</text>
</comment>
<reference evidence="3" key="1">
    <citation type="submission" date="2021-10" db="EMBL/GenBank/DDBJ databases">
        <title>Melipona bicolor Genome sequencing and assembly.</title>
        <authorList>
            <person name="Araujo N.S."/>
            <person name="Arias M.C."/>
        </authorList>
    </citation>
    <scope>NUCLEOTIDE SEQUENCE</scope>
    <source>
        <strain evidence="3">USP_2M_L1-L4_2017</strain>
        <tissue evidence="3">Whole body</tissue>
    </source>
</reference>
<feature type="region of interest" description="Disordered" evidence="1">
    <location>
        <begin position="76"/>
        <end position="96"/>
    </location>
</feature>
<keyword evidence="2" id="KW-1133">Transmembrane helix</keyword>
<keyword evidence="2" id="KW-0472">Membrane</keyword>
<evidence type="ECO:0000313" key="3">
    <source>
        <dbReference type="EMBL" id="KAK1133482.1"/>
    </source>
</evidence>
<keyword evidence="4" id="KW-1185">Reference proteome</keyword>
<gene>
    <name evidence="3" type="ORF">K0M31_011289</name>
</gene>
<organism evidence="3 4">
    <name type="scientific">Melipona bicolor</name>
    <dbReference type="NCBI Taxonomy" id="60889"/>
    <lineage>
        <taxon>Eukaryota</taxon>
        <taxon>Metazoa</taxon>
        <taxon>Ecdysozoa</taxon>
        <taxon>Arthropoda</taxon>
        <taxon>Hexapoda</taxon>
        <taxon>Insecta</taxon>
        <taxon>Pterygota</taxon>
        <taxon>Neoptera</taxon>
        <taxon>Endopterygota</taxon>
        <taxon>Hymenoptera</taxon>
        <taxon>Apocrita</taxon>
        <taxon>Aculeata</taxon>
        <taxon>Apoidea</taxon>
        <taxon>Anthophila</taxon>
        <taxon>Apidae</taxon>
        <taxon>Melipona</taxon>
    </lineage>
</organism>
<dbReference type="AlphaFoldDB" id="A0AA40GAG8"/>
<name>A0AA40GAG8_9HYME</name>
<feature type="transmembrane region" description="Helical" evidence="2">
    <location>
        <begin position="12"/>
        <end position="29"/>
    </location>
</feature>
<protein>
    <submittedName>
        <fullName evidence="3">Uncharacterized protein</fullName>
    </submittedName>
</protein>
<dbReference type="EMBL" id="JAHYIQ010000003">
    <property type="protein sequence ID" value="KAK1133482.1"/>
    <property type="molecule type" value="Genomic_DNA"/>
</dbReference>
<proteinExistence type="predicted"/>
<dbReference type="Proteomes" id="UP001177670">
    <property type="component" value="Unassembled WGS sequence"/>
</dbReference>
<accession>A0AA40GAG8</accession>
<evidence type="ECO:0000313" key="4">
    <source>
        <dbReference type="Proteomes" id="UP001177670"/>
    </source>
</evidence>
<evidence type="ECO:0000256" key="2">
    <source>
        <dbReference type="SAM" id="Phobius"/>
    </source>
</evidence>
<keyword evidence="2" id="KW-0812">Transmembrane</keyword>